<reference evidence="1" key="1">
    <citation type="submission" date="2021-02" db="EMBL/GenBank/DDBJ databases">
        <title>Genome sequence of Rhodospirillales sp. strain TMPK1 isolated from soil.</title>
        <authorList>
            <person name="Nakai R."/>
            <person name="Kusada H."/>
            <person name="Tamaki H."/>
        </authorList>
    </citation>
    <scope>NUCLEOTIDE SEQUENCE</scope>
    <source>
        <strain evidence="1">TMPK1</strain>
    </source>
</reference>
<evidence type="ECO:0008006" key="3">
    <source>
        <dbReference type="Google" id="ProtNLM"/>
    </source>
</evidence>
<dbReference type="GO" id="GO:0003676">
    <property type="term" value="F:nucleic acid binding"/>
    <property type="evidence" value="ECO:0007669"/>
    <property type="project" value="InterPro"/>
</dbReference>
<keyword evidence="2" id="KW-1185">Reference proteome</keyword>
<dbReference type="InterPro" id="IPR009394">
    <property type="entry name" value="MmcB-like"/>
</dbReference>
<dbReference type="RefSeq" id="WP_420243478.1">
    <property type="nucleotide sequence ID" value="NZ_BOPV01000001.1"/>
</dbReference>
<dbReference type="Proteomes" id="UP000681075">
    <property type="component" value="Unassembled WGS sequence"/>
</dbReference>
<accession>A0A8S8XGV7</accession>
<evidence type="ECO:0000313" key="2">
    <source>
        <dbReference type="Proteomes" id="UP000681075"/>
    </source>
</evidence>
<dbReference type="Pfam" id="PF06319">
    <property type="entry name" value="MmcB-like"/>
    <property type="match status" value="1"/>
</dbReference>
<dbReference type="PIRSF" id="PIRSF031796">
    <property type="entry name" value="UPC031796"/>
    <property type="match status" value="1"/>
</dbReference>
<name>A0A8S8XGV7_9PROT</name>
<sequence>MQIEAAAPGQEIGRPEITLRLCRGVRRALTDWGWSSVTEFWLANGRRADIFAIDPAGRVAIVEVKSGLEDFRCDAKWQEYREWCDEFYFAVEPDFPHALIPDDVGLIIADSFAAEIVRPSLEAKLAPARRKSLLLGFAMHAAQRLHRLEDPMIRG</sequence>
<dbReference type="Gene3D" id="3.40.1350.10">
    <property type="match status" value="1"/>
</dbReference>
<gene>
    <name evidence="1" type="primary">mmcB</name>
    <name evidence="1" type="ORF">TMPK1_26170</name>
</gene>
<dbReference type="EMBL" id="BOPV01000001">
    <property type="protein sequence ID" value="GIL40380.1"/>
    <property type="molecule type" value="Genomic_DNA"/>
</dbReference>
<evidence type="ECO:0000313" key="1">
    <source>
        <dbReference type="EMBL" id="GIL40380.1"/>
    </source>
</evidence>
<comment type="caution">
    <text evidence="1">The sequence shown here is derived from an EMBL/GenBank/DDBJ whole genome shotgun (WGS) entry which is preliminary data.</text>
</comment>
<organism evidence="1 2">
    <name type="scientific">Roseiterribacter gracilis</name>
    <dbReference type="NCBI Taxonomy" id="2812848"/>
    <lineage>
        <taxon>Bacteria</taxon>
        <taxon>Pseudomonadati</taxon>
        <taxon>Pseudomonadota</taxon>
        <taxon>Alphaproteobacteria</taxon>
        <taxon>Rhodospirillales</taxon>
        <taxon>Roseiterribacteraceae</taxon>
        <taxon>Roseiterribacter</taxon>
    </lineage>
</organism>
<dbReference type="InterPro" id="IPR011856">
    <property type="entry name" value="tRNA_endonuc-like_dom_sf"/>
</dbReference>
<protein>
    <recommendedName>
        <fullName evidence="3">DNA repair protein MmcB-related protein</fullName>
    </recommendedName>
</protein>
<proteinExistence type="predicted"/>
<dbReference type="AlphaFoldDB" id="A0A8S8XGV7"/>